<accession>A0A0G1Q0Z0</accession>
<reference evidence="1 2" key="1">
    <citation type="journal article" date="2015" name="Nature">
        <title>rRNA introns, odd ribosomes, and small enigmatic genomes across a large radiation of phyla.</title>
        <authorList>
            <person name="Brown C.T."/>
            <person name="Hug L.A."/>
            <person name="Thomas B.C."/>
            <person name="Sharon I."/>
            <person name="Castelle C.J."/>
            <person name="Singh A."/>
            <person name="Wilkins M.J."/>
            <person name="Williams K.H."/>
            <person name="Banfield J.F."/>
        </authorList>
    </citation>
    <scope>NUCLEOTIDE SEQUENCE [LARGE SCALE GENOMIC DNA]</scope>
</reference>
<dbReference type="AlphaFoldDB" id="A0A0G1Q0Z0"/>
<name>A0A0G1Q0Z0_9BACT</name>
<sequence>MGLVWIFLLALAFMPTCFGLSFFIVYQIWLIRRPEPFFNQTPALRKLYEFAKENNIRLIRTGDSWSIGCFGLSLNFLFVGKNIRFALSRNGLEEIAFAHELGHFLIFRDGKMSKCPHKGIRCRLEYEFEAWNRGLQLLEGLGFRVDRREYWKVGAFCIISHWRSFSEEECQELFKDGCPLGVKICFSDLKEPFETLFMSVDNHVEMMWILANVYEHYLPPKKIISNSE</sequence>
<organism evidence="1 2">
    <name type="scientific">Candidatus Azambacteria bacterium GW2011_GWB2_46_37</name>
    <dbReference type="NCBI Taxonomy" id="1618618"/>
    <lineage>
        <taxon>Bacteria</taxon>
        <taxon>Candidatus Azamiibacteriota</taxon>
    </lineage>
</organism>
<comment type="caution">
    <text evidence="1">The sequence shown here is derived from an EMBL/GenBank/DDBJ whole genome shotgun (WGS) entry which is preliminary data.</text>
</comment>
<dbReference type="Proteomes" id="UP000033818">
    <property type="component" value="Unassembled WGS sequence"/>
</dbReference>
<evidence type="ECO:0000313" key="1">
    <source>
        <dbReference type="EMBL" id="KKU38619.1"/>
    </source>
</evidence>
<gene>
    <name evidence="1" type="ORF">UX53_C0027G0008</name>
</gene>
<dbReference type="EMBL" id="LCMO01000027">
    <property type="protein sequence ID" value="KKU38619.1"/>
    <property type="molecule type" value="Genomic_DNA"/>
</dbReference>
<protein>
    <submittedName>
        <fullName evidence="1">Uncharacterized protein</fullName>
    </submittedName>
</protein>
<evidence type="ECO:0000313" key="2">
    <source>
        <dbReference type="Proteomes" id="UP000033818"/>
    </source>
</evidence>
<proteinExistence type="predicted"/>